<feature type="binding site" description="axial binding residue" evidence="7">
    <location>
        <position position="58"/>
    </location>
    <ligand>
        <name>heme c</name>
        <dbReference type="ChEBI" id="CHEBI:61717"/>
    </ligand>
    <ligandPart>
        <name>Fe</name>
        <dbReference type="ChEBI" id="CHEBI:18248"/>
    </ligandPart>
</feature>
<protein>
    <submittedName>
        <fullName evidence="11">Cytochrome c</fullName>
    </submittedName>
</protein>
<dbReference type="PANTHER" id="PTHR37823">
    <property type="entry name" value="CYTOCHROME C-553-LIKE"/>
    <property type="match status" value="1"/>
</dbReference>
<dbReference type="SUPFAM" id="SSF46626">
    <property type="entry name" value="Cytochrome c"/>
    <property type="match status" value="1"/>
</dbReference>
<evidence type="ECO:0000256" key="9">
    <source>
        <dbReference type="SAM" id="SignalP"/>
    </source>
</evidence>
<reference evidence="11" key="1">
    <citation type="submission" date="2020-09" db="EMBL/GenBank/DDBJ databases">
        <title>Bacillus faecalis sp. nov., a moderately halophilic bacterium isolated from cow faeces.</title>
        <authorList>
            <person name="Jiang L."/>
            <person name="Lee J."/>
        </authorList>
    </citation>
    <scope>NUCLEOTIDE SEQUENCE</scope>
    <source>
        <strain evidence="11">AGMB 02131</strain>
    </source>
</reference>
<keyword evidence="2 6" id="KW-0349">Heme</keyword>
<evidence type="ECO:0000313" key="11">
    <source>
        <dbReference type="EMBL" id="MBD3108484.1"/>
    </source>
</evidence>
<dbReference type="PROSITE" id="PS51007">
    <property type="entry name" value="CYTC"/>
    <property type="match status" value="1"/>
</dbReference>
<accession>A0A927CWK0</accession>
<feature type="compositionally biased region" description="Low complexity" evidence="8">
    <location>
        <begin position="27"/>
        <end position="43"/>
    </location>
</feature>
<dbReference type="InterPro" id="IPR051811">
    <property type="entry name" value="Cytochrome_c550/c551-like"/>
</dbReference>
<evidence type="ECO:0000256" key="2">
    <source>
        <dbReference type="ARBA" id="ARBA00022617"/>
    </source>
</evidence>
<keyword evidence="3 7" id="KW-0479">Metal-binding</keyword>
<dbReference type="Pfam" id="PF13442">
    <property type="entry name" value="Cytochrome_CBB3"/>
    <property type="match status" value="1"/>
</dbReference>
<evidence type="ECO:0000256" key="8">
    <source>
        <dbReference type="SAM" id="MobiDB-lite"/>
    </source>
</evidence>
<gene>
    <name evidence="11" type="ORF">IEO70_08900</name>
</gene>
<evidence type="ECO:0000256" key="7">
    <source>
        <dbReference type="PIRSR" id="PIRSR000025-2"/>
    </source>
</evidence>
<dbReference type="Gene3D" id="1.10.760.10">
    <property type="entry name" value="Cytochrome c-like domain"/>
    <property type="match status" value="1"/>
</dbReference>
<dbReference type="InterPro" id="IPR054782">
    <property type="entry name" value="Cytochro_C551"/>
</dbReference>
<keyword evidence="9" id="KW-0732">Signal</keyword>
<dbReference type="PIRSF" id="PIRSF000025">
    <property type="entry name" value="Cytc_Bsub_c550"/>
    <property type="match status" value="1"/>
</dbReference>
<dbReference type="GO" id="GO:0020037">
    <property type="term" value="F:heme binding"/>
    <property type="evidence" value="ECO:0007669"/>
    <property type="project" value="InterPro"/>
</dbReference>
<dbReference type="InterPro" id="IPR009056">
    <property type="entry name" value="Cyt_c-like_dom"/>
</dbReference>
<dbReference type="InterPro" id="IPR012218">
    <property type="entry name" value="Cyt_c_BACSU-c550-type"/>
</dbReference>
<dbReference type="GO" id="GO:0009055">
    <property type="term" value="F:electron transfer activity"/>
    <property type="evidence" value="ECO:0007669"/>
    <property type="project" value="InterPro"/>
</dbReference>
<evidence type="ECO:0000256" key="4">
    <source>
        <dbReference type="ARBA" id="ARBA00022982"/>
    </source>
</evidence>
<feature type="binding site" description="axial binding residue" evidence="7">
    <location>
        <position position="93"/>
    </location>
    <ligand>
        <name>heme c</name>
        <dbReference type="ChEBI" id="CHEBI:61717"/>
    </ligand>
    <ligandPart>
        <name>Fe</name>
        <dbReference type="ChEBI" id="CHEBI:18248"/>
    </ligandPart>
</feature>
<keyword evidence="12" id="KW-1185">Reference proteome</keyword>
<evidence type="ECO:0000256" key="6">
    <source>
        <dbReference type="PIRSR" id="PIRSR000025-1"/>
    </source>
</evidence>
<dbReference type="EMBL" id="JACXSI010000019">
    <property type="protein sequence ID" value="MBD3108484.1"/>
    <property type="molecule type" value="Genomic_DNA"/>
</dbReference>
<dbReference type="GO" id="GO:0005506">
    <property type="term" value="F:iron ion binding"/>
    <property type="evidence" value="ECO:0007669"/>
    <property type="project" value="InterPro"/>
</dbReference>
<dbReference type="GO" id="GO:0016020">
    <property type="term" value="C:membrane"/>
    <property type="evidence" value="ECO:0007669"/>
    <property type="project" value="InterPro"/>
</dbReference>
<evidence type="ECO:0000256" key="5">
    <source>
        <dbReference type="ARBA" id="ARBA00023004"/>
    </source>
</evidence>
<keyword evidence="1" id="KW-0813">Transport</keyword>
<keyword evidence="4" id="KW-0249">Electron transport</keyword>
<comment type="caution">
    <text evidence="11">The sequence shown here is derived from an EMBL/GenBank/DDBJ whole genome shotgun (WGS) entry which is preliminary data.</text>
</comment>
<dbReference type="Proteomes" id="UP000602076">
    <property type="component" value="Unassembled WGS sequence"/>
</dbReference>
<name>A0A927CWK0_9BACI</name>
<evidence type="ECO:0000259" key="10">
    <source>
        <dbReference type="PROSITE" id="PS51007"/>
    </source>
</evidence>
<sequence>MKKMLLALLMGATLALAACGSDEAEETPANNSSSNSETTTADAGNEAKLYENKCSSCHGQNLEGGVGPALDAIGSSMSQEEIEEVILSGKGMMPAKALDGEDATAVAAWLADKK</sequence>
<dbReference type="InterPro" id="IPR036909">
    <property type="entry name" value="Cyt_c-like_dom_sf"/>
</dbReference>
<dbReference type="NCBIfam" id="NF045774">
    <property type="entry name" value="cytochro_C551"/>
    <property type="match status" value="1"/>
</dbReference>
<feature type="domain" description="Cytochrome c" evidence="10">
    <location>
        <begin position="41"/>
        <end position="114"/>
    </location>
</feature>
<keyword evidence="5 7" id="KW-0408">Iron</keyword>
<evidence type="ECO:0000313" key="12">
    <source>
        <dbReference type="Proteomes" id="UP000602076"/>
    </source>
</evidence>
<feature type="binding site" description="covalent" evidence="6">
    <location>
        <position position="54"/>
    </location>
    <ligand>
        <name>heme c</name>
        <dbReference type="ChEBI" id="CHEBI:61717"/>
    </ligand>
</feature>
<feature type="region of interest" description="Disordered" evidence="8">
    <location>
        <begin position="21"/>
        <end position="44"/>
    </location>
</feature>
<dbReference type="PANTHER" id="PTHR37823:SF3">
    <property type="entry name" value="CYTOCHROME C-551"/>
    <property type="match status" value="1"/>
</dbReference>
<organism evidence="11 12">
    <name type="scientific">Peribacillus faecalis</name>
    <dbReference type="NCBI Taxonomy" id="2772559"/>
    <lineage>
        <taxon>Bacteria</taxon>
        <taxon>Bacillati</taxon>
        <taxon>Bacillota</taxon>
        <taxon>Bacilli</taxon>
        <taxon>Bacillales</taxon>
        <taxon>Bacillaceae</taxon>
        <taxon>Peribacillus</taxon>
    </lineage>
</organism>
<feature type="chain" id="PRO_5038909847" evidence="9">
    <location>
        <begin position="18"/>
        <end position="114"/>
    </location>
</feature>
<evidence type="ECO:0000256" key="3">
    <source>
        <dbReference type="ARBA" id="ARBA00022723"/>
    </source>
</evidence>
<feature type="signal peptide" evidence="9">
    <location>
        <begin position="1"/>
        <end position="17"/>
    </location>
</feature>
<comment type="PTM">
    <text evidence="6">Binds 1 heme c group covalently per subunit.</text>
</comment>
<dbReference type="RefSeq" id="WP_190998029.1">
    <property type="nucleotide sequence ID" value="NZ_JACXSI010000019.1"/>
</dbReference>
<dbReference type="AlphaFoldDB" id="A0A927CWK0"/>
<dbReference type="PROSITE" id="PS51257">
    <property type="entry name" value="PROKAR_LIPOPROTEIN"/>
    <property type="match status" value="1"/>
</dbReference>
<feature type="binding site" description="covalent" evidence="6">
    <location>
        <position position="57"/>
    </location>
    <ligand>
        <name>heme c</name>
        <dbReference type="ChEBI" id="CHEBI:61717"/>
    </ligand>
</feature>
<evidence type="ECO:0000256" key="1">
    <source>
        <dbReference type="ARBA" id="ARBA00022448"/>
    </source>
</evidence>
<proteinExistence type="predicted"/>